<proteinExistence type="predicted"/>
<dbReference type="EMBL" id="AKHW03007000">
    <property type="protein sequence ID" value="KYO17427.1"/>
    <property type="molecule type" value="Genomic_DNA"/>
</dbReference>
<organism evidence="1 2">
    <name type="scientific">Alligator mississippiensis</name>
    <name type="common">American alligator</name>
    <dbReference type="NCBI Taxonomy" id="8496"/>
    <lineage>
        <taxon>Eukaryota</taxon>
        <taxon>Metazoa</taxon>
        <taxon>Chordata</taxon>
        <taxon>Craniata</taxon>
        <taxon>Vertebrata</taxon>
        <taxon>Euteleostomi</taxon>
        <taxon>Archelosauria</taxon>
        <taxon>Archosauria</taxon>
        <taxon>Crocodylia</taxon>
        <taxon>Alligatoridae</taxon>
        <taxon>Alligatorinae</taxon>
        <taxon>Alligator</taxon>
    </lineage>
</organism>
<dbReference type="Proteomes" id="UP000050525">
    <property type="component" value="Unassembled WGS sequence"/>
</dbReference>
<name>A0A151LYS5_ALLMI</name>
<accession>A0A151LYS5</accession>
<keyword evidence="2" id="KW-1185">Reference proteome</keyword>
<comment type="caution">
    <text evidence="1">The sequence shown here is derived from an EMBL/GenBank/DDBJ whole genome shotgun (WGS) entry which is preliminary data.</text>
</comment>
<evidence type="ECO:0000313" key="1">
    <source>
        <dbReference type="EMBL" id="KYO17427.1"/>
    </source>
</evidence>
<dbReference type="AlphaFoldDB" id="A0A151LYS5"/>
<sequence>MCRIWQHRAQDWTRLLDWQVIMAEEHLANSRAWHMYDTACEEMRDWHEEVRDWANQELWARLLALEQRHVDAVKCQAVLMASTVEAMEEDHEVLDTFLVLAVTFVPPAALPPALAPSACWQLFTIQQQVPLWAWVEVQWHFHQPGGSALPRAPATQPPHHLAPPLILAPCSLGAGAACSRGRIMCGPCWPGLLAAEGGVDHTGRAVPAVAPR</sequence>
<reference evidence="1 2" key="1">
    <citation type="journal article" date="2012" name="Genome Biol.">
        <title>Sequencing three crocodilian genomes to illuminate the evolution of archosaurs and amniotes.</title>
        <authorList>
            <person name="St John J.A."/>
            <person name="Braun E.L."/>
            <person name="Isberg S.R."/>
            <person name="Miles L.G."/>
            <person name="Chong A.Y."/>
            <person name="Gongora J."/>
            <person name="Dalzell P."/>
            <person name="Moran C."/>
            <person name="Bed'hom B."/>
            <person name="Abzhanov A."/>
            <person name="Burgess S.C."/>
            <person name="Cooksey A.M."/>
            <person name="Castoe T.A."/>
            <person name="Crawford N.G."/>
            <person name="Densmore L.D."/>
            <person name="Drew J.C."/>
            <person name="Edwards S.V."/>
            <person name="Faircloth B.C."/>
            <person name="Fujita M.K."/>
            <person name="Greenwold M.J."/>
            <person name="Hoffmann F.G."/>
            <person name="Howard J.M."/>
            <person name="Iguchi T."/>
            <person name="Janes D.E."/>
            <person name="Khan S.Y."/>
            <person name="Kohno S."/>
            <person name="de Koning A.J."/>
            <person name="Lance S.L."/>
            <person name="McCarthy F.M."/>
            <person name="McCormack J.E."/>
            <person name="Merchant M.E."/>
            <person name="Peterson D.G."/>
            <person name="Pollock D.D."/>
            <person name="Pourmand N."/>
            <person name="Raney B.J."/>
            <person name="Roessler K.A."/>
            <person name="Sanford J.R."/>
            <person name="Sawyer R.H."/>
            <person name="Schmidt C.J."/>
            <person name="Triplett E.W."/>
            <person name="Tuberville T.D."/>
            <person name="Venegas-Anaya M."/>
            <person name="Howard J.T."/>
            <person name="Jarvis E.D."/>
            <person name="Guillette L.J.Jr."/>
            <person name="Glenn T.C."/>
            <person name="Green R.E."/>
            <person name="Ray D.A."/>
        </authorList>
    </citation>
    <scope>NUCLEOTIDE SEQUENCE [LARGE SCALE GENOMIC DNA]</scope>
    <source>
        <strain evidence="1">KSC_2009_1</strain>
    </source>
</reference>
<protein>
    <submittedName>
        <fullName evidence="1">Uncharacterized protein</fullName>
    </submittedName>
</protein>
<gene>
    <name evidence="1" type="ORF">Y1Q_0020045</name>
</gene>
<evidence type="ECO:0000313" key="2">
    <source>
        <dbReference type="Proteomes" id="UP000050525"/>
    </source>
</evidence>